<protein>
    <recommendedName>
        <fullName evidence="3">F-box domain-containing protein</fullName>
    </recommendedName>
</protein>
<evidence type="ECO:0000313" key="1">
    <source>
        <dbReference type="EMBL" id="KAJ7651269.1"/>
    </source>
</evidence>
<proteinExistence type="predicted"/>
<gene>
    <name evidence="1" type="ORF">FB45DRAFT_890129</name>
</gene>
<dbReference type="AlphaFoldDB" id="A0AAD7G3B5"/>
<evidence type="ECO:0000313" key="2">
    <source>
        <dbReference type="Proteomes" id="UP001221142"/>
    </source>
</evidence>
<dbReference type="Proteomes" id="UP001221142">
    <property type="component" value="Unassembled WGS sequence"/>
</dbReference>
<accession>A0AAD7G3B5</accession>
<dbReference type="CDD" id="cd09917">
    <property type="entry name" value="F-box_SF"/>
    <property type="match status" value="1"/>
</dbReference>
<name>A0AAD7G3B5_9AGAR</name>
<sequence length="500" mass="56778">MPSPIWSLDSNLHGRVPDELVDRICSFLSVDLPAVLHVSSRFRRIASPHLLFWLGISLSDVQAGTVKLALSDSLHLILFVAHICPIQRIACFRGLWLRGIEKEKQVHPGSIARFARLAAFSADVAPIPDVIIYDCLGGDNVLQRPKMRHSAVVRLLARLPQTATQHLLVPMDRSMFASAPSTFPPVSREPTRYPRHRWLTWRPFDWERVIANLMILLVNYSLGLMFTWVYQLLTGREWSVEARLTEDLGALTSWDTIRIQMLTENHTLVTFRRTMDHILTMGDLRVQDRDICSVHSALVAKLNWGLSLKHLRTEPGCIITFADLFAILHRHPGVTHLTCEPYSLSPCWSIPVLPSATNITNICAAPTYLPHLLAVTPNVQRIFILFPKCDYSSYRIAADVLDSDAPEIRLHRVTCLYIQNRGLVGHLSRSEPAKEALAAWLSRFPRLSHLFFAVDMFKAMPFDERREYAESVSALCASLNPSDVRFSLPYDETMPWPWVA</sequence>
<keyword evidence="2" id="KW-1185">Reference proteome</keyword>
<reference evidence="1" key="1">
    <citation type="submission" date="2023-03" db="EMBL/GenBank/DDBJ databases">
        <title>Massive genome expansion in bonnet fungi (Mycena s.s.) driven by repeated elements and novel gene families across ecological guilds.</title>
        <authorList>
            <consortium name="Lawrence Berkeley National Laboratory"/>
            <person name="Harder C.B."/>
            <person name="Miyauchi S."/>
            <person name="Viragh M."/>
            <person name="Kuo A."/>
            <person name="Thoen E."/>
            <person name="Andreopoulos B."/>
            <person name="Lu D."/>
            <person name="Skrede I."/>
            <person name="Drula E."/>
            <person name="Henrissat B."/>
            <person name="Morin E."/>
            <person name="Kohler A."/>
            <person name="Barry K."/>
            <person name="LaButti K."/>
            <person name="Morin E."/>
            <person name="Salamov A."/>
            <person name="Lipzen A."/>
            <person name="Mereny Z."/>
            <person name="Hegedus B."/>
            <person name="Baldrian P."/>
            <person name="Stursova M."/>
            <person name="Weitz H."/>
            <person name="Taylor A."/>
            <person name="Grigoriev I.V."/>
            <person name="Nagy L.G."/>
            <person name="Martin F."/>
            <person name="Kauserud H."/>
        </authorList>
    </citation>
    <scope>NUCLEOTIDE SEQUENCE</scope>
    <source>
        <strain evidence="1">9284</strain>
    </source>
</reference>
<evidence type="ECO:0008006" key="3">
    <source>
        <dbReference type="Google" id="ProtNLM"/>
    </source>
</evidence>
<comment type="caution">
    <text evidence="1">The sequence shown here is derived from an EMBL/GenBank/DDBJ whole genome shotgun (WGS) entry which is preliminary data.</text>
</comment>
<dbReference type="EMBL" id="JARKIF010000001">
    <property type="protein sequence ID" value="KAJ7651269.1"/>
    <property type="molecule type" value="Genomic_DNA"/>
</dbReference>
<organism evidence="1 2">
    <name type="scientific">Roridomyces roridus</name>
    <dbReference type="NCBI Taxonomy" id="1738132"/>
    <lineage>
        <taxon>Eukaryota</taxon>
        <taxon>Fungi</taxon>
        <taxon>Dikarya</taxon>
        <taxon>Basidiomycota</taxon>
        <taxon>Agaricomycotina</taxon>
        <taxon>Agaricomycetes</taxon>
        <taxon>Agaricomycetidae</taxon>
        <taxon>Agaricales</taxon>
        <taxon>Marasmiineae</taxon>
        <taxon>Mycenaceae</taxon>
        <taxon>Roridomyces</taxon>
    </lineage>
</organism>